<evidence type="ECO:0000259" key="2">
    <source>
        <dbReference type="PROSITE" id="PS50181"/>
    </source>
</evidence>
<dbReference type="EMBL" id="CP110421">
    <property type="protein sequence ID" value="WAQ81507.1"/>
    <property type="molecule type" value="Genomic_DNA"/>
</dbReference>
<feature type="domain" description="F-box" evidence="2">
    <location>
        <begin position="45"/>
        <end position="91"/>
    </location>
</feature>
<reference evidence="3" key="1">
    <citation type="submission" date="2022-10" db="EMBL/GenBank/DDBJ databases">
        <title>Puccinia triticina Genome sequencing and assembly.</title>
        <authorList>
            <person name="Li C."/>
        </authorList>
    </citation>
    <scope>NUCLEOTIDE SEQUENCE</scope>
    <source>
        <strain evidence="3">Pt15</strain>
    </source>
</reference>
<gene>
    <name evidence="3" type="ORF">PtA15_1A849</name>
</gene>
<accession>A0ABY7CFA0</accession>
<dbReference type="GeneID" id="77806813"/>
<dbReference type="Proteomes" id="UP001164743">
    <property type="component" value="Chromosome 1A"/>
</dbReference>
<evidence type="ECO:0000256" key="1">
    <source>
        <dbReference type="SAM" id="MobiDB-lite"/>
    </source>
</evidence>
<proteinExistence type="predicted"/>
<dbReference type="RefSeq" id="XP_053017062.1">
    <property type="nucleotide sequence ID" value="XM_053165918.1"/>
</dbReference>
<name>A0ABY7CFA0_9BASI</name>
<dbReference type="PROSITE" id="PS50181">
    <property type="entry name" value="FBOX"/>
    <property type="match status" value="1"/>
</dbReference>
<keyword evidence="4" id="KW-1185">Reference proteome</keyword>
<evidence type="ECO:0000313" key="4">
    <source>
        <dbReference type="Proteomes" id="UP001164743"/>
    </source>
</evidence>
<organism evidence="3 4">
    <name type="scientific">Puccinia triticina</name>
    <dbReference type="NCBI Taxonomy" id="208348"/>
    <lineage>
        <taxon>Eukaryota</taxon>
        <taxon>Fungi</taxon>
        <taxon>Dikarya</taxon>
        <taxon>Basidiomycota</taxon>
        <taxon>Pucciniomycotina</taxon>
        <taxon>Pucciniomycetes</taxon>
        <taxon>Pucciniales</taxon>
        <taxon>Pucciniaceae</taxon>
        <taxon>Puccinia</taxon>
    </lineage>
</organism>
<evidence type="ECO:0000313" key="3">
    <source>
        <dbReference type="EMBL" id="WAQ81507.1"/>
    </source>
</evidence>
<dbReference type="InterPro" id="IPR001810">
    <property type="entry name" value="F-box_dom"/>
</dbReference>
<feature type="region of interest" description="Disordered" evidence="1">
    <location>
        <begin position="1"/>
        <end position="31"/>
    </location>
</feature>
<feature type="compositionally biased region" description="Low complexity" evidence="1">
    <location>
        <begin position="1"/>
        <end position="27"/>
    </location>
</feature>
<protein>
    <recommendedName>
        <fullName evidence="2">F-box domain-containing protein</fullName>
    </recommendedName>
</protein>
<sequence length="255" mass="28249">MSTSTNTPVPVPSSSASQKLSSSSTPPTNKDNKLKPWLALNLSWPFLINRLPEILIRHIFSSLDLPNLASIAATGDGLLASLSKDAVLRRTRLCSVGPQCILPHLKRLLSILELAKSGKMKGLNLELNIQRGCYISLLNLVRLLQNSRRVKRLMIREKLNRLLSQLPSSRSSLLPLNLINKELLFFSDILAPVLRCLKRQQAKDLLAREIRYLAAEVGHFTLSQTGHFGTLLIKDSPHTNIYPSSPSPLSIHASS</sequence>